<evidence type="ECO:0000313" key="1">
    <source>
        <dbReference type="EMBL" id="OBJ40269.1"/>
    </source>
</evidence>
<sequence length="64" mass="7189">MTQVEIEAKVKQALVAWLEDGIETGYLLDAFCVHRLVDLPDEAFTFTEFMLDKMVEDLGVEPAG</sequence>
<dbReference type="Proteomes" id="UP000093898">
    <property type="component" value="Unassembled WGS sequence"/>
</dbReference>
<name>A0A1A3GY49_MYCMU</name>
<gene>
    <name evidence="1" type="ORF">A5630_25295</name>
</gene>
<dbReference type="EMBL" id="LZLC01000160">
    <property type="protein sequence ID" value="OBJ40269.1"/>
    <property type="molecule type" value="Genomic_DNA"/>
</dbReference>
<evidence type="ECO:0000313" key="2">
    <source>
        <dbReference type="Proteomes" id="UP000093898"/>
    </source>
</evidence>
<accession>A0A1A3GY49</accession>
<organism evidence="1 2">
    <name type="scientific">Mycolicibacterium mucogenicum</name>
    <name type="common">Mycobacterium mucogenicum</name>
    <dbReference type="NCBI Taxonomy" id="56689"/>
    <lineage>
        <taxon>Bacteria</taxon>
        <taxon>Bacillati</taxon>
        <taxon>Actinomycetota</taxon>
        <taxon>Actinomycetes</taxon>
        <taxon>Mycobacteriales</taxon>
        <taxon>Mycobacteriaceae</taxon>
        <taxon>Mycolicibacterium</taxon>
    </lineage>
</organism>
<proteinExistence type="predicted"/>
<dbReference type="RefSeq" id="WP_064982428.1">
    <property type="nucleotide sequence ID" value="NZ_LZLC01000160.1"/>
</dbReference>
<dbReference type="AlphaFoldDB" id="A0A1A3GY49"/>
<comment type="caution">
    <text evidence="1">The sequence shown here is derived from an EMBL/GenBank/DDBJ whole genome shotgun (WGS) entry which is preliminary data.</text>
</comment>
<protein>
    <submittedName>
        <fullName evidence="1">Uncharacterized protein</fullName>
    </submittedName>
</protein>
<reference evidence="1 2" key="1">
    <citation type="submission" date="2016-06" db="EMBL/GenBank/DDBJ databases">
        <authorList>
            <person name="Kjaerup R.B."/>
            <person name="Dalgaard T.S."/>
            <person name="Juul-Madsen H.R."/>
        </authorList>
    </citation>
    <scope>NUCLEOTIDE SEQUENCE [LARGE SCALE GENOMIC DNA]</scope>
    <source>
        <strain evidence="1 2">1127319.6</strain>
    </source>
</reference>